<gene>
    <name evidence="1" type="ORF">B0I10_11033</name>
</gene>
<keyword evidence="2" id="KW-1185">Reference proteome</keyword>
<protein>
    <recommendedName>
        <fullName evidence="3">Glycosyl transferase family 2</fullName>
    </recommendedName>
</protein>
<dbReference type="EMBL" id="QLSV01000010">
    <property type="protein sequence ID" value="RAR47240.1"/>
    <property type="molecule type" value="Genomic_DNA"/>
</dbReference>
<dbReference type="RefSeq" id="WP_112086516.1">
    <property type="nucleotide sequence ID" value="NZ_QLSV01000010.1"/>
</dbReference>
<evidence type="ECO:0008006" key="3">
    <source>
        <dbReference type="Google" id="ProtNLM"/>
    </source>
</evidence>
<organism evidence="1 2">
    <name type="scientific">Flavobacterium lacus</name>
    <dbReference type="NCBI Taxonomy" id="1353778"/>
    <lineage>
        <taxon>Bacteria</taxon>
        <taxon>Pseudomonadati</taxon>
        <taxon>Bacteroidota</taxon>
        <taxon>Flavobacteriia</taxon>
        <taxon>Flavobacteriales</taxon>
        <taxon>Flavobacteriaceae</taxon>
        <taxon>Flavobacterium</taxon>
    </lineage>
</organism>
<accession>A0A328WLV3</accession>
<comment type="caution">
    <text evidence="1">The sequence shown here is derived from an EMBL/GenBank/DDBJ whole genome shotgun (WGS) entry which is preliminary data.</text>
</comment>
<dbReference type="Proteomes" id="UP000249518">
    <property type="component" value="Unassembled WGS sequence"/>
</dbReference>
<dbReference type="AlphaFoldDB" id="A0A328WLV3"/>
<name>A0A328WLV3_9FLAO</name>
<reference evidence="1 2" key="1">
    <citation type="submission" date="2018-06" db="EMBL/GenBank/DDBJ databases">
        <title>Genomic Encyclopedia of Type Strains, Phase III (KMG-III): the genomes of soil and plant-associated and newly described type strains.</title>
        <authorList>
            <person name="Whitman W."/>
        </authorList>
    </citation>
    <scope>NUCLEOTIDE SEQUENCE [LARGE SCALE GENOMIC DNA]</scope>
    <source>
        <strain evidence="1 2">CGMCC 1.12504</strain>
    </source>
</reference>
<evidence type="ECO:0000313" key="1">
    <source>
        <dbReference type="EMBL" id="RAR47240.1"/>
    </source>
</evidence>
<proteinExistence type="predicted"/>
<sequence>MNVKLIQQLVALRNLLIYRKWHLLALFYNSKFRTNPKAQFVVSIASYPKRAHLLPAVFEALNTQTEVPQKWILVLSEEEWPDLIVPTYLNKLVKRGLEILWVKNNTFAVKKLVPVVEKYPEKAVITFDDELIYGKHVIEKLINCSKVNQGAIIGHVAKQLVKKNGELKMFYRLKKVASYATPSPQVYFLGGSGTYYPSGSLHVKVTNNEAIHKIVPGRGSDIWFWAAAVANGTKQICLGSKTDRTLYFAIPETNQTKPKETPGKNVMDERFQMAIDYFGIREQLIANLPNHEYFF</sequence>
<dbReference type="OrthoDB" id="5465469at2"/>
<evidence type="ECO:0000313" key="2">
    <source>
        <dbReference type="Proteomes" id="UP000249518"/>
    </source>
</evidence>